<reference evidence="10" key="1">
    <citation type="submission" date="2016-10" db="EMBL/GenBank/DDBJ databases">
        <authorList>
            <person name="Varghese N."/>
            <person name="Submissions S."/>
        </authorList>
    </citation>
    <scope>NUCLEOTIDE SEQUENCE [LARGE SCALE GENOMIC DNA]</scope>
    <source>
        <strain evidence="10">BL9</strain>
    </source>
</reference>
<evidence type="ECO:0000313" key="9">
    <source>
        <dbReference type="EMBL" id="SCX86616.1"/>
    </source>
</evidence>
<feature type="transmembrane region" description="Helical" evidence="7">
    <location>
        <begin position="127"/>
        <end position="145"/>
    </location>
</feature>
<protein>
    <submittedName>
        <fullName evidence="9">Peptide/nickel transport system permease protein</fullName>
    </submittedName>
</protein>
<feature type="transmembrane region" description="Helical" evidence="7">
    <location>
        <begin position="340"/>
        <end position="362"/>
    </location>
</feature>
<feature type="transmembrane region" description="Helical" evidence="7">
    <location>
        <begin position="21"/>
        <end position="40"/>
    </location>
</feature>
<dbReference type="RefSeq" id="WP_090915182.1">
    <property type="nucleotide sequence ID" value="NZ_FMVM01000001.1"/>
</dbReference>
<feature type="transmembrane region" description="Helical" evidence="7">
    <location>
        <begin position="52"/>
        <end position="73"/>
    </location>
</feature>
<keyword evidence="3" id="KW-1003">Cell membrane</keyword>
<dbReference type="SUPFAM" id="SSF161098">
    <property type="entry name" value="MetI-like"/>
    <property type="match status" value="1"/>
</dbReference>
<evidence type="ECO:0000256" key="5">
    <source>
        <dbReference type="ARBA" id="ARBA00022989"/>
    </source>
</evidence>
<feature type="transmembrane region" description="Helical" evidence="7">
    <location>
        <begin position="234"/>
        <end position="261"/>
    </location>
</feature>
<proteinExistence type="inferred from homology"/>
<dbReference type="PANTHER" id="PTHR43386:SF1">
    <property type="entry name" value="D,D-DIPEPTIDE TRANSPORT SYSTEM PERMEASE PROTEIN DDPC-RELATED"/>
    <property type="match status" value="1"/>
</dbReference>
<dbReference type="AlphaFoldDB" id="A0A1G5B960"/>
<feature type="transmembrane region" description="Helical" evidence="7">
    <location>
        <begin position="303"/>
        <end position="328"/>
    </location>
</feature>
<sequence>MTKSSSLTQEMRFRLKSSQEYSQASFAWITSVLLTLLLLLNSYDWSGQAFKPFIAGVAGIYLFFTLIQSLLLIRIRQDLIQRGVIRVLTRRLAWVQLLAALTGNIFIVTAAFHLIRKRKSIEYTFAVYALLIQLFVIGVSALNVFKPYVADTFLPSMAALLCILVIDLIVLIIVSRYDATSPLPRWMMVVGAVMIVSVITGNVFALLLGISILRRLSRQGKHGTNFWNDLWERLAPNMTAMSGLFFIIFLFSISICSFFTFDYSMAVENNYSALLKSPSLAYPLGTDDFGRCLFSRIVFGARISLIVGFMSTLIPVVIGGVLGAFSGFYGRHTDNIIMRLLDILYAIPGILLAIAIIAAFGANTVNLIIALSLGSIPTYARTMRASVLYVSTFEFVEAARALGYTNRTIIFKHIIPNSLAPMIIKSTLTIGGAVIATSSLSYLGLGVEPHIPEWGNILKLGSTYLETHSYLAIYPGLAIILLVLSFNFLGDGLRDALDPKLEKA</sequence>
<gene>
    <name evidence="9" type="ORF">SAMN05720606_101274</name>
</gene>
<comment type="similarity">
    <text evidence="7">Belongs to the binding-protein-dependent transport system permease family.</text>
</comment>
<dbReference type="STRING" id="582692.SAMN05720606_101274"/>
<dbReference type="CDD" id="cd06261">
    <property type="entry name" value="TM_PBP2"/>
    <property type="match status" value="1"/>
</dbReference>
<evidence type="ECO:0000256" key="2">
    <source>
        <dbReference type="ARBA" id="ARBA00022448"/>
    </source>
</evidence>
<dbReference type="PROSITE" id="PS50928">
    <property type="entry name" value="ABC_TM1"/>
    <property type="match status" value="1"/>
</dbReference>
<feature type="transmembrane region" description="Helical" evidence="7">
    <location>
        <begin position="382"/>
        <end position="402"/>
    </location>
</feature>
<evidence type="ECO:0000256" key="1">
    <source>
        <dbReference type="ARBA" id="ARBA00004651"/>
    </source>
</evidence>
<dbReference type="PANTHER" id="PTHR43386">
    <property type="entry name" value="OLIGOPEPTIDE TRANSPORT SYSTEM PERMEASE PROTEIN APPC"/>
    <property type="match status" value="1"/>
</dbReference>
<feature type="transmembrane region" description="Helical" evidence="7">
    <location>
        <begin position="423"/>
        <end position="447"/>
    </location>
</feature>
<evidence type="ECO:0000256" key="4">
    <source>
        <dbReference type="ARBA" id="ARBA00022692"/>
    </source>
</evidence>
<dbReference type="GO" id="GO:0055085">
    <property type="term" value="P:transmembrane transport"/>
    <property type="evidence" value="ECO:0007669"/>
    <property type="project" value="InterPro"/>
</dbReference>
<evidence type="ECO:0000313" key="10">
    <source>
        <dbReference type="Proteomes" id="UP000198538"/>
    </source>
</evidence>
<keyword evidence="6 7" id="KW-0472">Membrane</keyword>
<dbReference type="Pfam" id="PF00528">
    <property type="entry name" value="BPD_transp_1"/>
    <property type="match status" value="1"/>
</dbReference>
<feature type="transmembrane region" description="Helical" evidence="7">
    <location>
        <begin position="186"/>
        <end position="213"/>
    </location>
</feature>
<feature type="transmembrane region" description="Helical" evidence="7">
    <location>
        <begin position="94"/>
        <end position="115"/>
    </location>
</feature>
<feature type="transmembrane region" description="Helical" evidence="7">
    <location>
        <begin position="152"/>
        <end position="174"/>
    </location>
</feature>
<evidence type="ECO:0000259" key="8">
    <source>
        <dbReference type="PROSITE" id="PS50928"/>
    </source>
</evidence>
<dbReference type="InterPro" id="IPR050366">
    <property type="entry name" value="BP-dependent_transpt_permease"/>
</dbReference>
<dbReference type="Pfam" id="PF12911">
    <property type="entry name" value="OppC_N"/>
    <property type="match status" value="1"/>
</dbReference>
<feature type="domain" description="ABC transmembrane type-1" evidence="8">
    <location>
        <begin position="301"/>
        <end position="490"/>
    </location>
</feature>
<keyword evidence="10" id="KW-1185">Reference proteome</keyword>
<dbReference type="EMBL" id="FMVM01000001">
    <property type="protein sequence ID" value="SCX86616.1"/>
    <property type="molecule type" value="Genomic_DNA"/>
</dbReference>
<keyword evidence="5 7" id="KW-1133">Transmembrane helix</keyword>
<dbReference type="InterPro" id="IPR025966">
    <property type="entry name" value="OppC_N"/>
</dbReference>
<evidence type="ECO:0000256" key="7">
    <source>
        <dbReference type="RuleBase" id="RU363032"/>
    </source>
</evidence>
<dbReference type="GO" id="GO:0005886">
    <property type="term" value="C:plasma membrane"/>
    <property type="evidence" value="ECO:0007669"/>
    <property type="project" value="UniProtKB-SubCell"/>
</dbReference>
<dbReference type="InterPro" id="IPR035906">
    <property type="entry name" value="MetI-like_sf"/>
</dbReference>
<keyword evidence="2 7" id="KW-0813">Transport</keyword>
<organism evidence="9 10">
    <name type="scientific">Paenibacillus polysaccharolyticus</name>
    <dbReference type="NCBI Taxonomy" id="582692"/>
    <lineage>
        <taxon>Bacteria</taxon>
        <taxon>Bacillati</taxon>
        <taxon>Bacillota</taxon>
        <taxon>Bacilli</taxon>
        <taxon>Bacillales</taxon>
        <taxon>Paenibacillaceae</taxon>
        <taxon>Paenibacillus</taxon>
    </lineage>
</organism>
<dbReference type="Proteomes" id="UP000198538">
    <property type="component" value="Unassembled WGS sequence"/>
</dbReference>
<keyword evidence="4 7" id="KW-0812">Transmembrane</keyword>
<dbReference type="InterPro" id="IPR000515">
    <property type="entry name" value="MetI-like"/>
</dbReference>
<comment type="subcellular location">
    <subcellularLocation>
        <location evidence="1 7">Cell membrane</location>
        <topology evidence="1 7">Multi-pass membrane protein</topology>
    </subcellularLocation>
</comment>
<name>A0A1G5B960_9BACL</name>
<evidence type="ECO:0000256" key="3">
    <source>
        <dbReference type="ARBA" id="ARBA00022475"/>
    </source>
</evidence>
<dbReference type="Gene3D" id="1.10.3720.10">
    <property type="entry name" value="MetI-like"/>
    <property type="match status" value="1"/>
</dbReference>
<feature type="transmembrane region" description="Helical" evidence="7">
    <location>
        <begin position="467"/>
        <end position="490"/>
    </location>
</feature>
<accession>A0A1G5B960</accession>
<evidence type="ECO:0000256" key="6">
    <source>
        <dbReference type="ARBA" id="ARBA00023136"/>
    </source>
</evidence>